<gene>
    <name evidence="2" type="ORF">CTEN0397_LOCUS11477</name>
</gene>
<dbReference type="AlphaFoldDB" id="A0A7S1GPP3"/>
<protein>
    <submittedName>
        <fullName evidence="2">Uncharacterized protein</fullName>
    </submittedName>
</protein>
<accession>A0A7S1GPP3</accession>
<sequence length="197" mass="21916">MEDAVQTFARTMDQTATKRQTLQALQYVHKVAPEFCSFSDDSLQKTTTLWIQPIDYQIVRRKLSGKEEKPDGSPKPLNVGKTRPAKAGVTLHSLISKVKRTTDLIGKGKSRKVPLSPPAASKKQRTAAKVGGNKRPFHGSNDDDLFPKRKKQKGLRINRNLILTDADYDGGEIIQPTGESPRGLKRLFVQLNAGKRI</sequence>
<feature type="region of interest" description="Disordered" evidence="1">
    <location>
        <begin position="108"/>
        <end position="147"/>
    </location>
</feature>
<proteinExistence type="predicted"/>
<dbReference type="EMBL" id="HBFW01017891">
    <property type="protein sequence ID" value="CAD8940411.1"/>
    <property type="molecule type" value="Transcribed_RNA"/>
</dbReference>
<evidence type="ECO:0000256" key="1">
    <source>
        <dbReference type="SAM" id="MobiDB-lite"/>
    </source>
</evidence>
<reference evidence="2" key="1">
    <citation type="submission" date="2021-01" db="EMBL/GenBank/DDBJ databases">
        <authorList>
            <person name="Corre E."/>
            <person name="Pelletier E."/>
            <person name="Niang G."/>
            <person name="Scheremetjew M."/>
            <person name="Finn R."/>
            <person name="Kale V."/>
            <person name="Holt S."/>
            <person name="Cochrane G."/>
            <person name="Meng A."/>
            <person name="Brown T."/>
            <person name="Cohen L."/>
        </authorList>
    </citation>
    <scope>NUCLEOTIDE SEQUENCE</scope>
    <source>
        <strain evidence="2">ECT3854</strain>
    </source>
</reference>
<feature type="region of interest" description="Disordered" evidence="1">
    <location>
        <begin position="62"/>
        <end position="83"/>
    </location>
</feature>
<evidence type="ECO:0000313" key="2">
    <source>
        <dbReference type="EMBL" id="CAD8940411.1"/>
    </source>
</evidence>
<organism evidence="2">
    <name type="scientific">Cyclophora tenuis</name>
    <name type="common">Marine diatom</name>
    <dbReference type="NCBI Taxonomy" id="216820"/>
    <lineage>
        <taxon>Eukaryota</taxon>
        <taxon>Sar</taxon>
        <taxon>Stramenopiles</taxon>
        <taxon>Ochrophyta</taxon>
        <taxon>Bacillariophyta</taxon>
        <taxon>Fragilariophyceae</taxon>
        <taxon>Fragilariophycidae</taxon>
        <taxon>Cyclophorales</taxon>
        <taxon>Cyclophoraceae</taxon>
        <taxon>Cyclophora</taxon>
    </lineage>
</organism>
<name>A0A7S1GPP3_CYCTE</name>